<comment type="subcellular location">
    <subcellularLocation>
        <location evidence="1">Membrane</location>
        <topology evidence="1">Multi-pass membrane protein</topology>
    </subcellularLocation>
</comment>
<evidence type="ECO:0000256" key="4">
    <source>
        <dbReference type="ARBA" id="ARBA00023136"/>
    </source>
</evidence>
<dbReference type="InterPro" id="IPR009908">
    <property type="entry name" value="Methylamine_util_MauE"/>
</dbReference>
<evidence type="ECO:0000256" key="5">
    <source>
        <dbReference type="SAM" id="Phobius"/>
    </source>
</evidence>
<keyword evidence="3 5" id="KW-1133">Transmembrane helix</keyword>
<feature type="domain" description="Methylamine utilisation protein MauE" evidence="6">
    <location>
        <begin position="1"/>
        <end position="81"/>
    </location>
</feature>
<evidence type="ECO:0000313" key="7">
    <source>
        <dbReference type="EMBL" id="SMB82390.1"/>
    </source>
</evidence>
<accession>A0A1W1UMU2</accession>
<dbReference type="RefSeq" id="WP_084443455.1">
    <property type="nucleotide sequence ID" value="NZ_FWWW01000036.1"/>
</dbReference>
<dbReference type="OrthoDB" id="327939at2"/>
<dbReference type="Pfam" id="PF07291">
    <property type="entry name" value="MauE"/>
    <property type="match status" value="1"/>
</dbReference>
<dbReference type="EMBL" id="FWWW01000036">
    <property type="protein sequence ID" value="SMB82390.1"/>
    <property type="molecule type" value="Genomic_DNA"/>
</dbReference>
<evidence type="ECO:0000256" key="1">
    <source>
        <dbReference type="ARBA" id="ARBA00004141"/>
    </source>
</evidence>
<dbReference type="PANTHER" id="PTHR36974">
    <property type="entry name" value="MEMBRANE PROTEIN-RELATED"/>
    <property type="match status" value="1"/>
</dbReference>
<dbReference type="GO" id="GO:0030416">
    <property type="term" value="P:methylamine metabolic process"/>
    <property type="evidence" value="ECO:0007669"/>
    <property type="project" value="InterPro"/>
</dbReference>
<reference evidence="7 8" key="1">
    <citation type="submission" date="2017-04" db="EMBL/GenBank/DDBJ databases">
        <authorList>
            <person name="Afonso C.L."/>
            <person name="Miller P.J."/>
            <person name="Scott M.A."/>
            <person name="Spackman E."/>
            <person name="Goraichik I."/>
            <person name="Dimitrov K.M."/>
            <person name="Suarez D.L."/>
            <person name="Swayne D.E."/>
        </authorList>
    </citation>
    <scope>NUCLEOTIDE SEQUENCE [LARGE SCALE GENOMIC DNA]</scope>
    <source>
        <strain evidence="7 8">DSM 11622</strain>
    </source>
</reference>
<feature type="transmembrane region" description="Helical" evidence="5">
    <location>
        <begin position="99"/>
        <end position="116"/>
    </location>
</feature>
<gene>
    <name evidence="7" type="ORF">SAMN00120144_2181</name>
</gene>
<evidence type="ECO:0000256" key="2">
    <source>
        <dbReference type="ARBA" id="ARBA00022692"/>
    </source>
</evidence>
<dbReference type="Proteomes" id="UP000192266">
    <property type="component" value="Unassembled WGS sequence"/>
</dbReference>
<proteinExistence type="predicted"/>
<evidence type="ECO:0000259" key="6">
    <source>
        <dbReference type="Pfam" id="PF07291"/>
    </source>
</evidence>
<keyword evidence="4 5" id="KW-0472">Membrane</keyword>
<name>A0A1W1UMU2_9BACT</name>
<feature type="transmembrane region" description="Helical" evidence="5">
    <location>
        <begin position="68"/>
        <end position="87"/>
    </location>
</feature>
<organism evidence="7 8">
    <name type="scientific">Hymenobacter roseosalivarius DSM 11622</name>
    <dbReference type="NCBI Taxonomy" id="645990"/>
    <lineage>
        <taxon>Bacteria</taxon>
        <taxon>Pseudomonadati</taxon>
        <taxon>Bacteroidota</taxon>
        <taxon>Cytophagia</taxon>
        <taxon>Cytophagales</taxon>
        <taxon>Hymenobacteraceae</taxon>
        <taxon>Hymenobacter</taxon>
    </lineage>
</organism>
<feature type="transmembrane region" description="Helical" evidence="5">
    <location>
        <begin position="43"/>
        <end position="61"/>
    </location>
</feature>
<keyword evidence="8" id="KW-1185">Reference proteome</keyword>
<dbReference type="PANTHER" id="PTHR36974:SF1">
    <property type="entry name" value="DOXX FAMILY MEMBRANE PROTEIN"/>
    <property type="match status" value="1"/>
</dbReference>
<evidence type="ECO:0000313" key="8">
    <source>
        <dbReference type="Proteomes" id="UP000192266"/>
    </source>
</evidence>
<evidence type="ECO:0000256" key="3">
    <source>
        <dbReference type="ARBA" id="ARBA00022989"/>
    </source>
</evidence>
<sequence>MAHFTTVSRYALGLLLVVAGLLHFVAPGPYVRIMPPYLPAPLLLVYLSGLCEIGLGLGLLFRQTRRWAAWGAVALFIAVLPANVYMAQVNGSLFHLPTWLVWGRLPLQLVLIAWAWSHTRKE</sequence>
<dbReference type="GO" id="GO:0016020">
    <property type="term" value="C:membrane"/>
    <property type="evidence" value="ECO:0007669"/>
    <property type="project" value="UniProtKB-SubCell"/>
</dbReference>
<dbReference type="STRING" id="645990.SAMN00120144_2181"/>
<dbReference type="AlphaFoldDB" id="A0A1W1UMU2"/>
<protein>
    <submittedName>
        <fullName evidence="7">DoxX family protein</fullName>
    </submittedName>
</protein>
<keyword evidence="2 5" id="KW-0812">Transmembrane</keyword>